<dbReference type="PANTHER" id="PTHR30346">
    <property type="entry name" value="TRANSCRIPTIONAL DUAL REGULATOR HCAR-RELATED"/>
    <property type="match status" value="1"/>
</dbReference>
<feature type="domain" description="HTH lysR-type" evidence="5">
    <location>
        <begin position="1"/>
        <end position="58"/>
    </location>
</feature>
<proteinExistence type="inferred from homology"/>
<evidence type="ECO:0000256" key="1">
    <source>
        <dbReference type="ARBA" id="ARBA00009437"/>
    </source>
</evidence>
<dbReference type="RefSeq" id="WP_218321529.1">
    <property type="nucleotide sequence ID" value="NZ_JAEEGC010000083.1"/>
</dbReference>
<keyword evidence="3" id="KW-0238">DNA-binding</keyword>
<evidence type="ECO:0000313" key="6">
    <source>
        <dbReference type="EMBL" id="MBV7274462.1"/>
    </source>
</evidence>
<dbReference type="GO" id="GO:0032993">
    <property type="term" value="C:protein-DNA complex"/>
    <property type="evidence" value="ECO:0007669"/>
    <property type="project" value="TreeGrafter"/>
</dbReference>
<dbReference type="EMBL" id="JAEEGC010000083">
    <property type="protein sequence ID" value="MBV7274462.1"/>
    <property type="molecule type" value="Genomic_DNA"/>
</dbReference>
<accession>A0A949WW66</accession>
<dbReference type="FunFam" id="1.10.10.10:FF:000001">
    <property type="entry name" value="LysR family transcriptional regulator"/>
    <property type="match status" value="1"/>
</dbReference>
<sequence length="298" mass="33280">MDIRQLQYFIAVAEHLNFTETAKHLYVAQSAVSYQIAALEKDLGVKLFIRDKHLVRLTSAGKVLLKEAIAIMDRFNEAVQKTQQAATGILGNLRIGLLGVRVISVLPELLRSFRVVYPSIGIDLEQMNAGQITEALENGDIDLGFTRSFSVHDNPNLTWKKVYTDSIQVVLPYDHPMANQTSIDISELANESFISVNRQHSAGIFDLLINLCSSRGFSPNIVSRPHHVETVLCLIEAGMGISILPHCFNNCSNPNLKYIDIEGNDAYIDLVVAWNKNASNKSIPLFLKELENYDIKVQ</sequence>
<dbReference type="CDD" id="cd08414">
    <property type="entry name" value="PBP2_LTTR_aromatics_like"/>
    <property type="match status" value="1"/>
</dbReference>
<gene>
    <name evidence="6" type="ORF">I6U48_16315</name>
</gene>
<evidence type="ECO:0000256" key="2">
    <source>
        <dbReference type="ARBA" id="ARBA00023015"/>
    </source>
</evidence>
<comment type="similarity">
    <text evidence="1">Belongs to the LysR transcriptional regulatory family.</text>
</comment>
<keyword evidence="7" id="KW-1185">Reference proteome</keyword>
<reference evidence="6" key="1">
    <citation type="submission" date="2020-12" db="EMBL/GenBank/DDBJ databases">
        <title>Clostridium thailandense sp. nov., a novel acetogenic bacterium isolated from peat land soil in Thailand.</title>
        <authorList>
            <person name="Chaikitkaew S."/>
            <person name="Birkeland N.K."/>
        </authorList>
    </citation>
    <scope>NUCLEOTIDE SEQUENCE</scope>
    <source>
        <strain evidence="6">PL3</strain>
    </source>
</reference>
<dbReference type="GO" id="GO:0003700">
    <property type="term" value="F:DNA-binding transcription factor activity"/>
    <property type="evidence" value="ECO:0007669"/>
    <property type="project" value="InterPro"/>
</dbReference>
<dbReference type="Pfam" id="PF03466">
    <property type="entry name" value="LysR_substrate"/>
    <property type="match status" value="1"/>
</dbReference>
<dbReference type="GO" id="GO:0003677">
    <property type="term" value="F:DNA binding"/>
    <property type="evidence" value="ECO:0007669"/>
    <property type="project" value="UniProtKB-KW"/>
</dbReference>
<comment type="caution">
    <text evidence="6">The sequence shown here is derived from an EMBL/GenBank/DDBJ whole genome shotgun (WGS) entry which is preliminary data.</text>
</comment>
<dbReference type="AlphaFoldDB" id="A0A949WW66"/>
<evidence type="ECO:0000259" key="5">
    <source>
        <dbReference type="PROSITE" id="PS50931"/>
    </source>
</evidence>
<dbReference type="PANTHER" id="PTHR30346:SF0">
    <property type="entry name" value="HCA OPERON TRANSCRIPTIONAL ACTIVATOR HCAR"/>
    <property type="match status" value="1"/>
</dbReference>
<keyword evidence="4" id="KW-0804">Transcription</keyword>
<evidence type="ECO:0000313" key="7">
    <source>
        <dbReference type="Proteomes" id="UP000694308"/>
    </source>
</evidence>
<dbReference type="InterPro" id="IPR000847">
    <property type="entry name" value="LysR_HTH_N"/>
</dbReference>
<keyword evidence="2" id="KW-0805">Transcription regulation</keyword>
<protein>
    <submittedName>
        <fullName evidence="6">LysR family transcriptional regulator</fullName>
    </submittedName>
</protein>
<organism evidence="6 7">
    <name type="scientific">Clostridium thailandense</name>
    <dbReference type="NCBI Taxonomy" id="2794346"/>
    <lineage>
        <taxon>Bacteria</taxon>
        <taxon>Bacillati</taxon>
        <taxon>Bacillota</taxon>
        <taxon>Clostridia</taxon>
        <taxon>Eubacteriales</taxon>
        <taxon>Clostridiaceae</taxon>
        <taxon>Clostridium</taxon>
    </lineage>
</organism>
<evidence type="ECO:0000256" key="4">
    <source>
        <dbReference type="ARBA" id="ARBA00023163"/>
    </source>
</evidence>
<dbReference type="Proteomes" id="UP000694308">
    <property type="component" value="Unassembled WGS sequence"/>
</dbReference>
<dbReference type="PROSITE" id="PS50931">
    <property type="entry name" value="HTH_LYSR"/>
    <property type="match status" value="1"/>
</dbReference>
<dbReference type="InterPro" id="IPR005119">
    <property type="entry name" value="LysR_subst-bd"/>
</dbReference>
<evidence type="ECO:0000256" key="3">
    <source>
        <dbReference type="ARBA" id="ARBA00023125"/>
    </source>
</evidence>
<name>A0A949WW66_9CLOT</name>
<dbReference type="Pfam" id="PF00126">
    <property type="entry name" value="HTH_1"/>
    <property type="match status" value="1"/>
</dbReference>